<dbReference type="PANTHER" id="PTHR34448:SF1">
    <property type="entry name" value="BLL6088 PROTEIN"/>
    <property type="match status" value="1"/>
</dbReference>
<evidence type="ECO:0000313" key="3">
    <source>
        <dbReference type="Proteomes" id="UP000515789"/>
    </source>
</evidence>
<dbReference type="GO" id="GO:0006508">
    <property type="term" value="P:proteolysis"/>
    <property type="evidence" value="ECO:0007669"/>
    <property type="project" value="InterPro"/>
</dbReference>
<proteinExistence type="predicted"/>
<dbReference type="PANTHER" id="PTHR34448">
    <property type="entry name" value="AMINOPEPTIDASE"/>
    <property type="match status" value="1"/>
</dbReference>
<accession>A0A7G5MXC2</accession>
<dbReference type="InterPro" id="IPR052170">
    <property type="entry name" value="M29_Exopeptidase"/>
</dbReference>
<name>A0A7G5MXC2_9FIRM</name>
<evidence type="ECO:0000256" key="1">
    <source>
        <dbReference type="ARBA" id="ARBA00022723"/>
    </source>
</evidence>
<dbReference type="GeneID" id="75051865"/>
<dbReference type="Proteomes" id="UP000515789">
    <property type="component" value="Chromosome"/>
</dbReference>
<reference evidence="2 3" key="1">
    <citation type="submission" date="2019-04" db="EMBL/GenBank/DDBJ databases">
        <authorList>
            <person name="Schori C."/>
            <person name="Ahrens C."/>
        </authorList>
    </citation>
    <scope>NUCLEOTIDE SEQUENCE [LARGE SCALE GENOMIC DNA]</scope>
    <source>
        <strain evidence="2 3">DSM 2950</strain>
    </source>
</reference>
<keyword evidence="2" id="KW-0378">Hydrolase</keyword>
<evidence type="ECO:0000313" key="2">
    <source>
        <dbReference type="EMBL" id="QMW79265.1"/>
    </source>
</evidence>
<sequence length="684" mass="78717">MSKDTFLEERFELVKERIRDMQQEMDVPERFMGFFKEMTPFLNYVLNLHEKIQEGWLDQASLADLQKNNQALYEGILPGAYETSYANPAYAVRMLREDYGRLLSFLAAEVRGIVAYAYEDRLFDMTVIMELYVQIYNLLEEPVVPAEEIKDTLYWYVSDYSEEMAGRRIREAVDPSLDFAVRIICGNDLTDLRYLYKYGEYVTENELAMAEYLNSFSENELQDMARTFTEGYRIGFINGRKDITKKNSVNIRYQLGFEPIVKRAVLQFEKMGLKPVIYRSAVHAVNKKQHHRIGYYGAVPNKQFDYDHKDDAALFLDQEFVQRKLRVMQVAYEQVKELAGTHGGPAVIETFGEKPFTPENKKEAFSLTPHQQKLQVTYDNEAGQIVNRYIKGEERSFTIIAYPVCEIGEKFKEIFRETVRLNTLDYRLYQNIQQKLINALDEGCEVQIKGRGVNHTDMTVCLHELKCPEKQTNFENCVADVNIPVGEVFTSPVLCGTNGVLHVSGVYLDGLYYKDLKLTFTDGKVSDYTCGNFPDEEENRSYIKENILFHHDMLPLGEFAIGTNTTAYVMAKKYQIEDILPILIAEKMGPHFAVGDTCYSWSEDTAVYNPDGKEIIARDNEVSILRRIDAGKAYFGCHTDITIPYEELGEITVVKKDGSLIPIIEDSRFVLPGTEELNRVLGEL</sequence>
<dbReference type="AlphaFoldDB" id="A0A7G5MXC2"/>
<dbReference type="GO" id="GO:0046872">
    <property type="term" value="F:metal ion binding"/>
    <property type="evidence" value="ECO:0007669"/>
    <property type="project" value="UniProtKB-KW"/>
</dbReference>
<gene>
    <name evidence="2" type="ORF">E5259_17610</name>
</gene>
<dbReference type="Pfam" id="PF02073">
    <property type="entry name" value="Peptidase_M29"/>
    <property type="match status" value="1"/>
</dbReference>
<dbReference type="InterPro" id="IPR000787">
    <property type="entry name" value="Peptidase_M29"/>
</dbReference>
<dbReference type="SUPFAM" id="SSF144052">
    <property type="entry name" value="Thermophilic metalloprotease-like"/>
    <property type="match status" value="1"/>
</dbReference>
<dbReference type="GO" id="GO:0004177">
    <property type="term" value="F:aminopeptidase activity"/>
    <property type="evidence" value="ECO:0007669"/>
    <property type="project" value="UniProtKB-KW"/>
</dbReference>
<protein>
    <submittedName>
        <fullName evidence="2">Leucyl aminopeptidase</fullName>
    </submittedName>
</protein>
<keyword evidence="2" id="KW-0031">Aminopeptidase</keyword>
<keyword evidence="2" id="KW-0645">Protease</keyword>
<dbReference type="RefSeq" id="WP_018596699.1">
    <property type="nucleotide sequence ID" value="NZ_AP031416.1"/>
</dbReference>
<organism evidence="2 3">
    <name type="scientific">Blautia producta</name>
    <dbReference type="NCBI Taxonomy" id="33035"/>
    <lineage>
        <taxon>Bacteria</taxon>
        <taxon>Bacillati</taxon>
        <taxon>Bacillota</taxon>
        <taxon>Clostridia</taxon>
        <taxon>Lachnospirales</taxon>
        <taxon>Lachnospiraceae</taxon>
        <taxon>Blautia</taxon>
    </lineage>
</organism>
<dbReference type="EMBL" id="CP039126">
    <property type="protein sequence ID" value="QMW79265.1"/>
    <property type="molecule type" value="Genomic_DNA"/>
</dbReference>
<keyword evidence="1" id="KW-0479">Metal-binding</keyword>